<evidence type="ECO:0000256" key="2">
    <source>
        <dbReference type="ARBA" id="ARBA00006436"/>
    </source>
</evidence>
<dbReference type="InterPro" id="IPR021150">
    <property type="entry name" value="Ubiq_cyt_c_chap"/>
</dbReference>
<sequence length="177" mass="18958">MILDRLFRPRAAQEAGRALYAAAVAEARQPRLYADLGAPDTPEGRFELYTLHVLLLIERLRGQGPAAAETSQALFDTYISALDHGLRELGVGDTSVGKKMRKLGEAFYGRGKSYDAAIAALPDEAPLVAFLTRTAFEGASAGRPEALARELLAKRQALAAQPLAALLAGEAAWEARP</sequence>
<reference evidence="5" key="1">
    <citation type="journal article" date="2019" name="Int. J. Syst. Evol. Microbiol.">
        <title>The Global Catalogue of Microorganisms (GCM) 10K type strain sequencing project: providing services to taxonomists for standard genome sequencing and annotation.</title>
        <authorList>
            <consortium name="The Broad Institute Genomics Platform"/>
            <consortium name="The Broad Institute Genome Sequencing Center for Infectious Disease"/>
            <person name="Wu L."/>
            <person name="Ma J."/>
        </authorList>
    </citation>
    <scope>NUCLEOTIDE SEQUENCE [LARGE SCALE GENOMIC DNA]</scope>
    <source>
        <strain evidence="5">DFY28</strain>
    </source>
</reference>
<feature type="domain" description="Ubiquinol-cytochrome c chaperone" evidence="3">
    <location>
        <begin position="35"/>
        <end position="173"/>
    </location>
</feature>
<comment type="similarity">
    <text evidence="1">Belongs to the CBP3 family.</text>
</comment>
<gene>
    <name evidence="4" type="ORF">ACFSC0_17100</name>
</gene>
<name>A0ABW4N8X4_9CAUL</name>
<dbReference type="Pfam" id="PF03981">
    <property type="entry name" value="Ubiq_cyt_C_chap"/>
    <property type="match status" value="1"/>
</dbReference>
<dbReference type="EMBL" id="JBHUEY010000006">
    <property type="protein sequence ID" value="MFD1785120.1"/>
    <property type="molecule type" value="Genomic_DNA"/>
</dbReference>
<dbReference type="PIRSF" id="PIRSF032079">
    <property type="entry name" value="UCP032079"/>
    <property type="match status" value="1"/>
</dbReference>
<evidence type="ECO:0000313" key="4">
    <source>
        <dbReference type="EMBL" id="MFD1785120.1"/>
    </source>
</evidence>
<dbReference type="InterPro" id="IPR007129">
    <property type="entry name" value="Ubiqinol_cyt_c_chaperone_CPB3"/>
</dbReference>
<dbReference type="RefSeq" id="WP_377282074.1">
    <property type="nucleotide sequence ID" value="NZ_JBHRSI010000005.1"/>
</dbReference>
<comment type="similarity">
    <text evidence="2">Belongs to the UPF0174 family.</text>
</comment>
<dbReference type="PANTHER" id="PTHR12184">
    <property type="entry name" value="UBIQUINOL-CYTOCHROME C REDUCTASE COMPLEX ASSEMBLY FACTOR 1 FAMILY MEMBER"/>
    <property type="match status" value="1"/>
</dbReference>
<dbReference type="InterPro" id="IPR014569">
    <property type="entry name" value="Ubq_cyt-c_CBP3-rel"/>
</dbReference>
<evidence type="ECO:0000256" key="1">
    <source>
        <dbReference type="ARBA" id="ARBA00006407"/>
    </source>
</evidence>
<keyword evidence="5" id="KW-1185">Reference proteome</keyword>
<evidence type="ECO:0000259" key="3">
    <source>
        <dbReference type="Pfam" id="PF03981"/>
    </source>
</evidence>
<dbReference type="PANTHER" id="PTHR12184:SF1">
    <property type="entry name" value="UBIQUINOL-CYTOCHROME-C REDUCTASE COMPLEX ASSEMBLY FACTOR 1"/>
    <property type="match status" value="1"/>
</dbReference>
<organism evidence="4 5">
    <name type="scientific">Phenylobacterium terrae</name>
    <dbReference type="NCBI Taxonomy" id="2665495"/>
    <lineage>
        <taxon>Bacteria</taxon>
        <taxon>Pseudomonadati</taxon>
        <taxon>Pseudomonadota</taxon>
        <taxon>Alphaproteobacteria</taxon>
        <taxon>Caulobacterales</taxon>
        <taxon>Caulobacteraceae</taxon>
        <taxon>Phenylobacterium</taxon>
    </lineage>
</organism>
<protein>
    <submittedName>
        <fullName evidence="4">Ubiquinol-cytochrome C chaperone family protein</fullName>
    </submittedName>
</protein>
<proteinExistence type="inferred from homology"/>
<comment type="caution">
    <text evidence="4">The sequence shown here is derived from an EMBL/GenBank/DDBJ whole genome shotgun (WGS) entry which is preliminary data.</text>
</comment>
<dbReference type="Proteomes" id="UP001597237">
    <property type="component" value="Unassembled WGS sequence"/>
</dbReference>
<accession>A0ABW4N8X4</accession>
<evidence type="ECO:0000313" key="5">
    <source>
        <dbReference type="Proteomes" id="UP001597237"/>
    </source>
</evidence>